<dbReference type="Pfam" id="PF00296">
    <property type="entry name" value="Bac_luciferase"/>
    <property type="match status" value="1"/>
</dbReference>
<dbReference type="STRING" id="53378.BRW65_29295"/>
<keyword evidence="1" id="KW-0560">Oxidoreductase</keyword>
<evidence type="ECO:0000256" key="1">
    <source>
        <dbReference type="ARBA" id="ARBA00023002"/>
    </source>
</evidence>
<evidence type="ECO:0000259" key="2">
    <source>
        <dbReference type="Pfam" id="PF00296"/>
    </source>
</evidence>
<dbReference type="EMBL" id="MPNT01000055">
    <property type="protein sequence ID" value="OJZ64125.1"/>
    <property type="molecule type" value="Genomic_DNA"/>
</dbReference>
<reference evidence="3 4" key="1">
    <citation type="submission" date="2016-11" db="EMBL/GenBank/DDBJ databases">
        <title>Genome sequences of unsequenced Mycobacteria.</title>
        <authorList>
            <person name="Greninger A.L."/>
            <person name="Fang F."/>
            <person name="Jerome K.R."/>
        </authorList>
    </citation>
    <scope>NUCLEOTIDE SEQUENCE [LARGE SCALE GENOMIC DNA]</scope>
    <source>
        <strain evidence="3 4">M11</strain>
    </source>
</reference>
<accession>A0A1Q4H9J6</accession>
<dbReference type="Gene3D" id="3.20.20.30">
    <property type="entry name" value="Luciferase-like domain"/>
    <property type="match status" value="1"/>
</dbReference>
<evidence type="ECO:0000313" key="4">
    <source>
        <dbReference type="Proteomes" id="UP000186438"/>
    </source>
</evidence>
<gene>
    <name evidence="3" type="ORF">BRW65_29295</name>
</gene>
<sequence length="359" mass="40054">MVWDQLTWFTPPWMWDPDSIPMARVLPDCDSFPDPFTSLAHAVGAAPGLGVTAATDTVRRSPAELFETMLTLGELSGRRATLQLGAGELKQAQPFGWKRAQGLKRMEDHLRIYEKFLSKDGPIDFEGHHWIYDQAWLGDAKRLPPRVFCLGGGPKLLEIATKYADGFATLAPGVANGGEHLQEIVTSLRGQVAEHGRDPEAFEFALFPCALLIHEDENVIDRALDHPFMRWLTATWGRINQEDWRRDGFEPPRPGWHYALDLLPVKVSKAEGEEVLGRVTRKMTEAAWIYGTPAQVAEQLQPYIDAGATWLHLGDTLPFLLDPEDAQLSANRIIEVARILKRTNVSADARSSVALNQSS</sequence>
<dbReference type="InterPro" id="IPR011251">
    <property type="entry name" value="Luciferase-like_dom"/>
</dbReference>
<protein>
    <recommendedName>
        <fullName evidence="2">Luciferase-like domain-containing protein</fullName>
    </recommendedName>
</protein>
<dbReference type="Proteomes" id="UP000186438">
    <property type="component" value="Unassembled WGS sequence"/>
</dbReference>
<evidence type="ECO:0000313" key="3">
    <source>
        <dbReference type="EMBL" id="OJZ64125.1"/>
    </source>
</evidence>
<dbReference type="PANTHER" id="PTHR43244">
    <property type="match status" value="1"/>
</dbReference>
<feature type="domain" description="Luciferase-like" evidence="2">
    <location>
        <begin position="32"/>
        <end position="309"/>
    </location>
</feature>
<organism evidence="3 4">
    <name type="scientific">Mycobacterium paraffinicum</name>
    <dbReference type="NCBI Taxonomy" id="53378"/>
    <lineage>
        <taxon>Bacteria</taxon>
        <taxon>Bacillati</taxon>
        <taxon>Actinomycetota</taxon>
        <taxon>Actinomycetes</taxon>
        <taxon>Mycobacteriales</taxon>
        <taxon>Mycobacteriaceae</taxon>
        <taxon>Mycobacterium</taxon>
    </lineage>
</organism>
<keyword evidence="4" id="KW-1185">Reference proteome</keyword>
<dbReference type="AlphaFoldDB" id="A0A1Q4H9J6"/>
<dbReference type="GO" id="GO:0016705">
    <property type="term" value="F:oxidoreductase activity, acting on paired donors, with incorporation or reduction of molecular oxygen"/>
    <property type="evidence" value="ECO:0007669"/>
    <property type="project" value="InterPro"/>
</dbReference>
<dbReference type="InterPro" id="IPR036661">
    <property type="entry name" value="Luciferase-like_sf"/>
</dbReference>
<proteinExistence type="predicted"/>
<comment type="caution">
    <text evidence="3">The sequence shown here is derived from an EMBL/GenBank/DDBJ whole genome shotgun (WGS) entry which is preliminary data.</text>
</comment>
<name>A0A1Q4H9J6_9MYCO</name>
<dbReference type="PANTHER" id="PTHR43244:SF1">
    <property type="entry name" value="5,10-METHYLENETETRAHYDROMETHANOPTERIN REDUCTASE"/>
    <property type="match status" value="1"/>
</dbReference>
<dbReference type="SUPFAM" id="SSF51679">
    <property type="entry name" value="Bacterial luciferase-like"/>
    <property type="match status" value="1"/>
</dbReference>
<dbReference type="InterPro" id="IPR050564">
    <property type="entry name" value="F420-G6PD/mer"/>
</dbReference>